<keyword evidence="7" id="KW-0927">Auxin signaling pathway</keyword>
<dbReference type="PANTHER" id="PTHR33541">
    <property type="entry name" value="PROTEIN BIG GRAIN 1-LIKE A-RELATED"/>
    <property type="match status" value="1"/>
</dbReference>
<evidence type="ECO:0000256" key="4">
    <source>
        <dbReference type="ARBA" id="ARBA00022448"/>
    </source>
</evidence>
<feature type="region of interest" description="Disordered" evidence="9">
    <location>
        <begin position="1"/>
        <end position="43"/>
    </location>
</feature>
<dbReference type="PANTHER" id="PTHR33541:SF28">
    <property type="entry name" value="PROTEIN BIG GRAIN 1-LIKE A"/>
    <property type="match status" value="1"/>
</dbReference>
<feature type="compositionally biased region" description="Polar residues" evidence="9">
    <location>
        <begin position="252"/>
        <end position="266"/>
    </location>
</feature>
<organism evidence="10 11">
    <name type="scientific">Carnegiea gigantea</name>
    <dbReference type="NCBI Taxonomy" id="171969"/>
    <lineage>
        <taxon>Eukaryota</taxon>
        <taxon>Viridiplantae</taxon>
        <taxon>Streptophyta</taxon>
        <taxon>Embryophyta</taxon>
        <taxon>Tracheophyta</taxon>
        <taxon>Spermatophyta</taxon>
        <taxon>Magnoliopsida</taxon>
        <taxon>eudicotyledons</taxon>
        <taxon>Gunneridae</taxon>
        <taxon>Pentapetalae</taxon>
        <taxon>Caryophyllales</taxon>
        <taxon>Cactineae</taxon>
        <taxon>Cactaceae</taxon>
        <taxon>Cactoideae</taxon>
        <taxon>Echinocereeae</taxon>
        <taxon>Carnegiea</taxon>
    </lineage>
</organism>
<comment type="subcellular location">
    <subcellularLocation>
        <location evidence="2">Cell membrane</location>
    </subcellularLocation>
</comment>
<evidence type="ECO:0000256" key="7">
    <source>
        <dbReference type="ARBA" id="ARBA00023294"/>
    </source>
</evidence>
<evidence type="ECO:0000256" key="8">
    <source>
        <dbReference type="SAM" id="Coils"/>
    </source>
</evidence>
<comment type="function">
    <text evidence="1">Involved in auxin transport. Regulator of the auxin signaling pathway.</text>
</comment>
<comment type="caution">
    <text evidence="10">The sequence shown here is derived from an EMBL/GenBank/DDBJ whole genome shotgun (WGS) entry which is preliminary data.</text>
</comment>
<dbReference type="GO" id="GO:0005886">
    <property type="term" value="C:plasma membrane"/>
    <property type="evidence" value="ECO:0007669"/>
    <property type="project" value="UniProtKB-SubCell"/>
</dbReference>
<keyword evidence="6" id="KW-0472">Membrane</keyword>
<comment type="similarity">
    <text evidence="3">Belongs to the BIG GRAIN 1 (BG1) plant protein family.</text>
</comment>
<evidence type="ECO:0000313" key="11">
    <source>
        <dbReference type="Proteomes" id="UP001153076"/>
    </source>
</evidence>
<evidence type="ECO:0000256" key="5">
    <source>
        <dbReference type="ARBA" id="ARBA00022475"/>
    </source>
</evidence>
<keyword evidence="11" id="KW-1185">Reference proteome</keyword>
<name>A0A9Q1KS17_9CARY</name>
<evidence type="ECO:0000256" key="6">
    <source>
        <dbReference type="ARBA" id="ARBA00023136"/>
    </source>
</evidence>
<gene>
    <name evidence="10" type="ORF">Cgig2_011411</name>
</gene>
<evidence type="ECO:0000256" key="3">
    <source>
        <dbReference type="ARBA" id="ARBA00010067"/>
    </source>
</evidence>
<dbReference type="OrthoDB" id="680041at2759"/>
<dbReference type="EMBL" id="JAKOGI010000027">
    <property type="protein sequence ID" value="KAJ8448790.1"/>
    <property type="molecule type" value="Genomic_DNA"/>
</dbReference>
<accession>A0A9Q1KS17</accession>
<keyword evidence="5" id="KW-1003">Cell membrane</keyword>
<keyword evidence="4" id="KW-0813">Transport</keyword>
<dbReference type="Proteomes" id="UP001153076">
    <property type="component" value="Unassembled WGS sequence"/>
</dbReference>
<sequence>MAGYCSFSSIKSEKEKPQKQLQKPTPNMHRWDRHNQARVKHKQAQYDLNSQTPAFSSSFLDRINESLKTHQPKTEHQSDELMLPRSRGRPFEEDKMPTLRTAFSSEKWAEKKVQDKVIARWRNPSFSTPSSPSTNRLDELDLQDTLFFSTTKTDYPVFHPPKSALPPRPKLDLDPHDKEAIFVKTRSRAHKIYSNLKYLKQPISPGARLTSLISALFVKEGKTKKTTTAAVNSTVDGGGGGGEGRRECKSEQAPTTPSTRSCLSRNSSKKKKFEDGVKRTVRFCPVGVIVGEDSRPCGHKSLFGDDEDYYYDFEEEKKKKLERENERAKLQQAKQRQLEEMALDLLNGYWDSKLSSKSHNQKVNDKINHVDYGVNHGKNYNHDDDDDDDDGVSCSSSDLFELDHLSSVGDELPVYETTHFDSKIM</sequence>
<evidence type="ECO:0000313" key="10">
    <source>
        <dbReference type="EMBL" id="KAJ8448790.1"/>
    </source>
</evidence>
<feature type="region of interest" description="Disordered" evidence="9">
    <location>
        <begin position="231"/>
        <end position="269"/>
    </location>
</feature>
<dbReference type="InterPro" id="IPR039621">
    <property type="entry name" value="BG1-like"/>
</dbReference>
<protein>
    <submittedName>
        <fullName evidence="10">Uncharacterized protein</fullName>
    </submittedName>
</protein>
<reference evidence="10" key="1">
    <citation type="submission" date="2022-04" db="EMBL/GenBank/DDBJ databases">
        <title>Carnegiea gigantea Genome sequencing and assembly v2.</title>
        <authorList>
            <person name="Copetti D."/>
            <person name="Sanderson M.J."/>
            <person name="Burquez A."/>
            <person name="Wojciechowski M.F."/>
        </authorList>
    </citation>
    <scope>NUCLEOTIDE SEQUENCE</scope>
    <source>
        <strain evidence="10">SGP5-SGP5p</strain>
        <tissue evidence="10">Aerial part</tissue>
    </source>
</reference>
<feature type="compositionally biased region" description="Polar residues" evidence="9">
    <location>
        <begin position="1"/>
        <end position="10"/>
    </location>
</feature>
<keyword evidence="8" id="KW-0175">Coiled coil</keyword>
<evidence type="ECO:0000256" key="9">
    <source>
        <dbReference type="SAM" id="MobiDB-lite"/>
    </source>
</evidence>
<evidence type="ECO:0000256" key="2">
    <source>
        <dbReference type="ARBA" id="ARBA00004236"/>
    </source>
</evidence>
<dbReference type="GO" id="GO:0009734">
    <property type="term" value="P:auxin-activated signaling pathway"/>
    <property type="evidence" value="ECO:0007669"/>
    <property type="project" value="UniProtKB-KW"/>
</dbReference>
<proteinExistence type="inferred from homology"/>
<feature type="coiled-coil region" evidence="8">
    <location>
        <begin position="311"/>
        <end position="341"/>
    </location>
</feature>
<dbReference type="AlphaFoldDB" id="A0A9Q1KS17"/>
<evidence type="ECO:0000256" key="1">
    <source>
        <dbReference type="ARBA" id="ARBA00002281"/>
    </source>
</evidence>